<evidence type="ECO:0000313" key="2">
    <source>
        <dbReference type="Proteomes" id="UP000008388"/>
    </source>
</evidence>
<name>F8SJL1_BPPA3</name>
<dbReference type="Pfam" id="PF25618">
    <property type="entry name" value="PhiKZ_gp91"/>
    <property type="match status" value="1"/>
</dbReference>
<organismHost>
    <name type="scientific">Pseudomonas aeruginosa</name>
    <dbReference type="NCBI Taxonomy" id="287"/>
</organismHost>
<dbReference type="EMBL" id="HQ630627">
    <property type="protein sequence ID" value="AEH03518.1"/>
    <property type="molecule type" value="Genomic_DNA"/>
</dbReference>
<dbReference type="InterPro" id="IPR057919">
    <property type="entry name" value="PhiKZ_Gp91"/>
</dbReference>
<accession>F8SJL1</accession>
<evidence type="ECO:0000313" key="1">
    <source>
        <dbReference type="EMBL" id="AEH03518.1"/>
    </source>
</evidence>
<gene>
    <name evidence="1" type="primary">094</name>
</gene>
<dbReference type="GeneID" id="26643623"/>
<proteinExistence type="predicted"/>
<sequence>MVMGQPTNSVKPFDANKEYTGGQYKASQRFTMRQGDPRVHDLFVEYTNFPQRTVYWEFRKQVIDLALVLFGGNYNWFLRQDHNATLTGVNYDFLLDTVRFIATGKRRVNLHTWPALLTYEPTQPINVEERRNIAGLFHELNLSLDTKAIIQKWCTHKGGFDDLMYTMNMLFGTVPEKVNK</sequence>
<organism evidence="1 2">
    <name type="scientific">Pseudomonas phage PhiPA3</name>
    <name type="common">Pseudomonas aeruginosa phage PhiPA3</name>
    <dbReference type="NCBI Taxonomy" id="998086"/>
    <lineage>
        <taxon>Viruses</taxon>
        <taxon>Duplodnaviria</taxon>
        <taxon>Heunggongvirae</taxon>
        <taxon>Uroviricota</taxon>
        <taxon>Caudoviricetes</taxon>
        <taxon>Chimalliviridae</taxon>
        <taxon>Miltoncavirus</taxon>
        <taxon>Miltoncavirus PhiPA3</taxon>
    </lineage>
</organism>
<dbReference type="OrthoDB" id="18618at10239"/>
<protein>
    <submittedName>
        <fullName evidence="1">Virion structural protein</fullName>
    </submittedName>
</protein>
<reference evidence="1 2" key="1">
    <citation type="journal article" date="2011" name="Microbiology">
        <title>The Pseudomonas aeruginosa generalized transducing phage phiPA3 is a new member of the phiKZ-like group of 'jumbo' phages, and infects model laboratory strains and clinical isolates from cystic fibrosis patients.</title>
        <authorList>
            <person name="Monson R."/>
            <person name="Foulds I."/>
            <person name="Foweraker J."/>
            <person name="Welch M."/>
            <person name="Salmond G.P."/>
        </authorList>
    </citation>
    <scope>NUCLEOTIDE SEQUENCE [LARGE SCALE GENOMIC DNA]</scope>
</reference>
<dbReference type="Proteomes" id="UP000008388">
    <property type="component" value="Segment"/>
</dbReference>
<dbReference type="RefSeq" id="YP_009217174.1">
    <property type="nucleotide sequence ID" value="NC_028999.1"/>
</dbReference>
<dbReference type="KEGG" id="vg:26643623"/>
<keyword evidence="2" id="KW-1185">Reference proteome</keyword>